<gene>
    <name evidence="1" type="ORF">HAX54_004173</name>
</gene>
<dbReference type="Proteomes" id="UP000823775">
    <property type="component" value="Unassembled WGS sequence"/>
</dbReference>
<accession>A0ABS8RTU0</accession>
<proteinExistence type="predicted"/>
<sequence length="62" mass="7333">MGVQIDFNTRFSIFCHRLKLIYRDRRKEASNVQSWAVDRQFNNCDRNRKSLLVVIVGNTGDM</sequence>
<comment type="caution">
    <text evidence="1">The sequence shown here is derived from an EMBL/GenBank/DDBJ whole genome shotgun (WGS) entry which is preliminary data.</text>
</comment>
<dbReference type="EMBL" id="JACEIK010000119">
    <property type="protein sequence ID" value="MCD7450184.1"/>
    <property type="molecule type" value="Genomic_DNA"/>
</dbReference>
<name>A0ABS8RTU0_DATST</name>
<protein>
    <submittedName>
        <fullName evidence="1">Uncharacterized protein</fullName>
    </submittedName>
</protein>
<feature type="non-terminal residue" evidence="1">
    <location>
        <position position="62"/>
    </location>
</feature>
<evidence type="ECO:0000313" key="1">
    <source>
        <dbReference type="EMBL" id="MCD7450184.1"/>
    </source>
</evidence>
<keyword evidence="2" id="KW-1185">Reference proteome</keyword>
<reference evidence="1 2" key="1">
    <citation type="journal article" date="2021" name="BMC Genomics">
        <title>Datura genome reveals duplications of psychoactive alkaloid biosynthetic genes and high mutation rate following tissue culture.</title>
        <authorList>
            <person name="Rajewski A."/>
            <person name="Carter-House D."/>
            <person name="Stajich J."/>
            <person name="Litt A."/>
        </authorList>
    </citation>
    <scope>NUCLEOTIDE SEQUENCE [LARGE SCALE GENOMIC DNA]</scope>
    <source>
        <strain evidence="1">AR-01</strain>
    </source>
</reference>
<organism evidence="1 2">
    <name type="scientific">Datura stramonium</name>
    <name type="common">Jimsonweed</name>
    <name type="synonym">Common thornapple</name>
    <dbReference type="NCBI Taxonomy" id="4076"/>
    <lineage>
        <taxon>Eukaryota</taxon>
        <taxon>Viridiplantae</taxon>
        <taxon>Streptophyta</taxon>
        <taxon>Embryophyta</taxon>
        <taxon>Tracheophyta</taxon>
        <taxon>Spermatophyta</taxon>
        <taxon>Magnoliopsida</taxon>
        <taxon>eudicotyledons</taxon>
        <taxon>Gunneridae</taxon>
        <taxon>Pentapetalae</taxon>
        <taxon>asterids</taxon>
        <taxon>lamiids</taxon>
        <taxon>Solanales</taxon>
        <taxon>Solanaceae</taxon>
        <taxon>Solanoideae</taxon>
        <taxon>Datureae</taxon>
        <taxon>Datura</taxon>
    </lineage>
</organism>
<evidence type="ECO:0000313" key="2">
    <source>
        <dbReference type="Proteomes" id="UP000823775"/>
    </source>
</evidence>